<evidence type="ECO:0000313" key="1">
    <source>
        <dbReference type="EMBL" id="KAI5678845.1"/>
    </source>
</evidence>
<dbReference type="Proteomes" id="UP001060085">
    <property type="component" value="Linkage Group LG02"/>
</dbReference>
<dbReference type="EMBL" id="CM044702">
    <property type="protein sequence ID" value="KAI5678845.1"/>
    <property type="molecule type" value="Genomic_DNA"/>
</dbReference>
<comment type="caution">
    <text evidence="1">The sequence shown here is derived from an EMBL/GenBank/DDBJ whole genome shotgun (WGS) entry which is preliminary data.</text>
</comment>
<protein>
    <submittedName>
        <fullName evidence="1">Uncharacterized protein</fullName>
    </submittedName>
</protein>
<gene>
    <name evidence="1" type="ORF">M9H77_09795</name>
</gene>
<proteinExistence type="predicted"/>
<evidence type="ECO:0000313" key="2">
    <source>
        <dbReference type="Proteomes" id="UP001060085"/>
    </source>
</evidence>
<reference evidence="2" key="1">
    <citation type="journal article" date="2023" name="Nat. Plants">
        <title>Single-cell RNA sequencing provides a high-resolution roadmap for understanding the multicellular compartmentation of specialized metabolism.</title>
        <authorList>
            <person name="Sun S."/>
            <person name="Shen X."/>
            <person name="Li Y."/>
            <person name="Li Y."/>
            <person name="Wang S."/>
            <person name="Li R."/>
            <person name="Zhang H."/>
            <person name="Shen G."/>
            <person name="Guo B."/>
            <person name="Wei J."/>
            <person name="Xu J."/>
            <person name="St-Pierre B."/>
            <person name="Chen S."/>
            <person name="Sun C."/>
        </authorList>
    </citation>
    <scope>NUCLEOTIDE SEQUENCE [LARGE SCALE GENOMIC DNA]</scope>
</reference>
<organism evidence="1 2">
    <name type="scientific">Catharanthus roseus</name>
    <name type="common">Madagascar periwinkle</name>
    <name type="synonym">Vinca rosea</name>
    <dbReference type="NCBI Taxonomy" id="4058"/>
    <lineage>
        <taxon>Eukaryota</taxon>
        <taxon>Viridiplantae</taxon>
        <taxon>Streptophyta</taxon>
        <taxon>Embryophyta</taxon>
        <taxon>Tracheophyta</taxon>
        <taxon>Spermatophyta</taxon>
        <taxon>Magnoliopsida</taxon>
        <taxon>eudicotyledons</taxon>
        <taxon>Gunneridae</taxon>
        <taxon>Pentapetalae</taxon>
        <taxon>asterids</taxon>
        <taxon>lamiids</taxon>
        <taxon>Gentianales</taxon>
        <taxon>Apocynaceae</taxon>
        <taxon>Rauvolfioideae</taxon>
        <taxon>Vinceae</taxon>
        <taxon>Catharanthinae</taxon>
        <taxon>Catharanthus</taxon>
    </lineage>
</organism>
<keyword evidence="2" id="KW-1185">Reference proteome</keyword>
<name>A0ACC0C1M6_CATRO</name>
<sequence length="217" mass="25342">MPNLRRLNLHIISNLPNNWNPCPRLDFLKDRESLSIDMKVVFRTTVIFNFPPCLKKLSLSGFNLPWTDITTLGTLENLEVLKLLTLKSSTDIWDMVEFGQQFPKLKFLVLSYLSIREWNASAEDFPFLEKLEVDYCWYLKELPSCLSDVLTLQQIRLTYCSKSLEDSAEKIKEIHAEHGNELMLEKHRTSNRDNYVVEVFILLDCCEPKCLSAKSKY</sequence>
<accession>A0ACC0C1M6</accession>